<dbReference type="Proteomes" id="UP000013966">
    <property type="component" value="Chromosome 2"/>
</dbReference>
<keyword evidence="4" id="KW-1185">Reference proteome</keyword>
<dbReference type="KEGG" id="buo:BRPE64_BCDS10300"/>
<evidence type="ECO:0000313" key="4">
    <source>
        <dbReference type="Proteomes" id="UP000013966"/>
    </source>
</evidence>
<dbReference type="InterPro" id="IPR000073">
    <property type="entry name" value="AB_hydrolase_1"/>
</dbReference>
<dbReference type="RefSeq" id="WP_016355121.1">
    <property type="nucleotide sequence ID" value="NC_021294.1"/>
</dbReference>
<dbReference type="PRINTS" id="PR00111">
    <property type="entry name" value="ABHYDROLASE"/>
</dbReference>
<keyword evidence="1 3" id="KW-0378">Hydrolase</keyword>
<evidence type="ECO:0000256" key="1">
    <source>
        <dbReference type="ARBA" id="ARBA00022801"/>
    </source>
</evidence>
<reference evidence="3 4" key="1">
    <citation type="journal article" date="2013" name="Genome Announc.">
        <title>Complete Genome Sequence of Burkholderia sp. Strain RPE64, Bacterial Symbiont of the Bean Bug Riptortus pedestris.</title>
        <authorList>
            <person name="Shibata T.F."/>
            <person name="Maeda T."/>
            <person name="Nikoh N."/>
            <person name="Yamaguchi K."/>
            <person name="Oshima K."/>
            <person name="Hattori M."/>
            <person name="Nishiyama T."/>
            <person name="Hasebe M."/>
            <person name="Fukatsu T."/>
            <person name="Kikuchi Y."/>
            <person name="Shigenobu S."/>
        </authorList>
    </citation>
    <scope>NUCLEOTIDE SEQUENCE [LARGE SCALE GENOMIC DNA]</scope>
</reference>
<dbReference type="InterPro" id="IPR029058">
    <property type="entry name" value="AB_hydrolase_fold"/>
</dbReference>
<dbReference type="PATRIC" id="fig|758793.3.peg.3939"/>
<dbReference type="AlphaFoldDB" id="R4X0R3"/>
<dbReference type="PANTHER" id="PTHR43329">
    <property type="entry name" value="EPOXIDE HYDROLASE"/>
    <property type="match status" value="1"/>
</dbReference>
<dbReference type="STRING" id="758793.BRPE64_BCDS10300"/>
<proteinExistence type="predicted"/>
<dbReference type="Gene3D" id="3.40.50.1820">
    <property type="entry name" value="alpha/beta hydrolase"/>
    <property type="match status" value="1"/>
</dbReference>
<dbReference type="PRINTS" id="PR00412">
    <property type="entry name" value="EPOXHYDRLASE"/>
</dbReference>
<feature type="domain" description="AB hydrolase-1" evidence="2">
    <location>
        <begin position="26"/>
        <end position="282"/>
    </location>
</feature>
<dbReference type="GO" id="GO:0016787">
    <property type="term" value="F:hydrolase activity"/>
    <property type="evidence" value="ECO:0007669"/>
    <property type="project" value="UniProtKB-KW"/>
</dbReference>
<reference evidence="3 4" key="2">
    <citation type="journal article" date="2018" name="Int. J. Syst. Evol. Microbiol.">
        <title>Burkholderia insecticola sp. nov., a gut symbiotic bacterium of the bean bug Riptortus pedestris.</title>
        <authorList>
            <person name="Takeshita K."/>
            <person name="Tamaki H."/>
            <person name="Ohbayashi T."/>
            <person name="Meng X.-Y."/>
            <person name="Sone T."/>
            <person name="Mitani Y."/>
            <person name="Peeters C."/>
            <person name="Kikuchi Y."/>
            <person name="Vandamme P."/>
        </authorList>
    </citation>
    <scope>NUCLEOTIDE SEQUENCE [LARGE SCALE GENOMIC DNA]</scope>
    <source>
        <strain evidence="3">RPE64</strain>
    </source>
</reference>
<sequence>MLDFGRHARTPTLDIAYADAGPADGPVVILLHGWPDAARAWNAVAARLNAAGYRTVVPELRGAGGTRFLSADTVRDGSGVALANDAVDLADALGIAKFDVVGHDWGARAAYTIATLFPERVRRMAALALAYQPRGAFELPDFSQARRFWYQWFMSLDGGPDAVAADPKGFARIQWDTWSPPGWFDEAEFATTARAFDNPDWVPITLNAYRRRWRGDQPSDPALADLYARLATVDRIDVPALMIQGGADSCDEPASSEGLEEHFTAGYRRVVIDGAGHFPLREAPNAVADAVIAHLKSA</sequence>
<dbReference type="SUPFAM" id="SSF53474">
    <property type="entry name" value="alpha/beta-Hydrolases"/>
    <property type="match status" value="1"/>
</dbReference>
<gene>
    <name evidence="3" type="ORF">BRPE64_BCDS10300</name>
</gene>
<organism evidence="3 4">
    <name type="scientific">Caballeronia insecticola</name>
    <dbReference type="NCBI Taxonomy" id="758793"/>
    <lineage>
        <taxon>Bacteria</taxon>
        <taxon>Pseudomonadati</taxon>
        <taxon>Pseudomonadota</taxon>
        <taxon>Betaproteobacteria</taxon>
        <taxon>Burkholderiales</taxon>
        <taxon>Burkholderiaceae</taxon>
        <taxon>Caballeronia</taxon>
    </lineage>
</organism>
<evidence type="ECO:0000313" key="3">
    <source>
        <dbReference type="EMBL" id="BAN25691.1"/>
    </source>
</evidence>
<dbReference type="HOGENOM" id="CLU_020336_16_2_4"/>
<dbReference type="EMBL" id="AP013059">
    <property type="protein sequence ID" value="BAN25691.1"/>
    <property type="molecule type" value="Genomic_DNA"/>
</dbReference>
<accession>R4X0R3</accession>
<evidence type="ECO:0000259" key="2">
    <source>
        <dbReference type="Pfam" id="PF00561"/>
    </source>
</evidence>
<protein>
    <submittedName>
        <fullName evidence="3">Putative epoxide hydrolase</fullName>
    </submittedName>
</protein>
<name>R4X0R3_9BURK</name>
<dbReference type="Pfam" id="PF00561">
    <property type="entry name" value="Abhydrolase_1"/>
    <property type="match status" value="1"/>
</dbReference>
<dbReference type="OrthoDB" id="9780765at2"/>
<dbReference type="InterPro" id="IPR000639">
    <property type="entry name" value="Epox_hydrolase-like"/>
</dbReference>